<dbReference type="AlphaFoldDB" id="A0A6V7R4U3"/>
<evidence type="ECO:0000313" key="2">
    <source>
        <dbReference type="EMBL" id="CAD2072346.1"/>
    </source>
</evidence>
<dbReference type="Proteomes" id="UP000588186">
    <property type="component" value="Unassembled WGS sequence"/>
</dbReference>
<sequence>MEIIQLEDQITLGQFLKHQALIGSGGEAKWFLRENDVLLNDEPEDRRGKKLHHNDVLDLGEFGQFRIEYKSECD</sequence>
<evidence type="ECO:0000256" key="1">
    <source>
        <dbReference type="PROSITE-ProRule" id="PRU00182"/>
    </source>
</evidence>
<accession>A0A6V7R4U3</accession>
<comment type="caution">
    <text evidence="2">The sequence shown here is derived from an EMBL/GenBank/DDBJ whole genome shotgun (WGS) entry which is preliminary data.</text>
</comment>
<gene>
    <name evidence="2" type="ORF">JEOPIN946_00444</name>
</gene>
<proteinExistence type="predicted"/>
<keyword evidence="3" id="KW-1185">Reference proteome</keyword>
<dbReference type="Pfam" id="PF13275">
    <property type="entry name" value="S4_2"/>
    <property type="match status" value="1"/>
</dbReference>
<dbReference type="PROSITE" id="PS50889">
    <property type="entry name" value="S4"/>
    <property type="match status" value="1"/>
</dbReference>
<protein>
    <submittedName>
        <fullName evidence="2">Uncharacterized protein</fullName>
    </submittedName>
</protein>
<dbReference type="InterPro" id="IPR036986">
    <property type="entry name" value="S4_RNA-bd_sf"/>
</dbReference>
<evidence type="ECO:0000313" key="3">
    <source>
        <dbReference type="Proteomes" id="UP000588186"/>
    </source>
</evidence>
<dbReference type="SUPFAM" id="SSF55174">
    <property type="entry name" value="Alpha-L RNA-binding motif"/>
    <property type="match status" value="1"/>
</dbReference>
<dbReference type="GO" id="GO:0003723">
    <property type="term" value="F:RNA binding"/>
    <property type="evidence" value="ECO:0007669"/>
    <property type="project" value="UniProtKB-KW"/>
</dbReference>
<keyword evidence="1" id="KW-0694">RNA-binding</keyword>
<dbReference type="RefSeq" id="WP_186076461.1">
    <property type="nucleotide sequence ID" value="NZ_CAJEWB010000005.1"/>
</dbReference>
<name>A0A6V7R4U3_9BACL</name>
<dbReference type="EMBL" id="CAJEWB010000005">
    <property type="protein sequence ID" value="CAD2072346.1"/>
    <property type="molecule type" value="Genomic_DNA"/>
</dbReference>
<organism evidence="2 3">
    <name type="scientific">Phocicoccus pinnipedialis</name>
    <dbReference type="NCBI Taxonomy" id="110845"/>
    <lineage>
        <taxon>Bacteria</taxon>
        <taxon>Bacillati</taxon>
        <taxon>Bacillota</taxon>
        <taxon>Bacilli</taxon>
        <taxon>Bacillales</taxon>
        <taxon>Salinicoccaceae</taxon>
        <taxon>Phocicoccus</taxon>
    </lineage>
</organism>
<reference evidence="2 3" key="1">
    <citation type="submission" date="2020-07" db="EMBL/GenBank/DDBJ databases">
        <authorList>
            <person name="Criscuolo A."/>
        </authorList>
    </citation>
    <scope>NUCLEOTIDE SEQUENCE [LARGE SCALE GENOMIC DNA]</scope>
    <source>
        <strain evidence="2">CIP107946</strain>
    </source>
</reference>
<dbReference type="Gene3D" id="3.10.290.10">
    <property type="entry name" value="RNA-binding S4 domain"/>
    <property type="match status" value="1"/>
</dbReference>